<dbReference type="PROSITE" id="PS50112">
    <property type="entry name" value="PAS"/>
    <property type="match status" value="1"/>
</dbReference>
<evidence type="ECO:0000259" key="4">
    <source>
        <dbReference type="PROSITE" id="PS50113"/>
    </source>
</evidence>
<dbReference type="FunFam" id="3.30.70.270:FF:000001">
    <property type="entry name" value="Diguanylate cyclase domain protein"/>
    <property type="match status" value="1"/>
</dbReference>
<dbReference type="NCBIfam" id="TIGR00229">
    <property type="entry name" value="sensory_box"/>
    <property type="match status" value="1"/>
</dbReference>
<dbReference type="InterPro" id="IPR000700">
    <property type="entry name" value="PAS-assoc_C"/>
</dbReference>
<evidence type="ECO:0000259" key="3">
    <source>
        <dbReference type="PROSITE" id="PS50112"/>
    </source>
</evidence>
<comment type="cofactor">
    <cofactor evidence="1">
        <name>Mg(2+)</name>
        <dbReference type="ChEBI" id="CHEBI:18420"/>
    </cofactor>
</comment>
<dbReference type="Pfam" id="PF12974">
    <property type="entry name" value="Phosphonate-bd"/>
    <property type="match status" value="1"/>
</dbReference>
<evidence type="ECO:0000313" key="6">
    <source>
        <dbReference type="EMBL" id="BBP43623.1"/>
    </source>
</evidence>
<dbReference type="GO" id="GO:0003824">
    <property type="term" value="F:catalytic activity"/>
    <property type="evidence" value="ECO:0007669"/>
    <property type="project" value="UniProtKB-ARBA"/>
</dbReference>
<dbReference type="PROSITE" id="PS50113">
    <property type="entry name" value="PAC"/>
    <property type="match status" value="1"/>
</dbReference>
<dbReference type="SUPFAM" id="SSF53850">
    <property type="entry name" value="Periplasmic binding protein-like II"/>
    <property type="match status" value="1"/>
</dbReference>
<keyword evidence="7" id="KW-1185">Reference proteome</keyword>
<name>A0A6F8PNC7_9GAMM</name>
<dbReference type="PROSITE" id="PS50887">
    <property type="entry name" value="GGDEF"/>
    <property type="match status" value="1"/>
</dbReference>
<evidence type="ECO:0000259" key="5">
    <source>
        <dbReference type="PROSITE" id="PS50887"/>
    </source>
</evidence>
<dbReference type="Gene3D" id="3.40.190.10">
    <property type="entry name" value="Periplasmic binding protein-like II"/>
    <property type="match status" value="2"/>
</dbReference>
<dbReference type="InterPro" id="IPR052163">
    <property type="entry name" value="DGC-Regulatory_Protein"/>
</dbReference>
<evidence type="ECO:0000256" key="2">
    <source>
        <dbReference type="SAM" id="Phobius"/>
    </source>
</evidence>
<dbReference type="CDD" id="cd00130">
    <property type="entry name" value="PAS"/>
    <property type="match status" value="1"/>
</dbReference>
<dbReference type="NCBIfam" id="TIGR00254">
    <property type="entry name" value="GGDEF"/>
    <property type="match status" value="1"/>
</dbReference>
<protein>
    <recommendedName>
        <fullName evidence="8">Diguanylate cyclase</fullName>
    </recommendedName>
</protein>
<keyword evidence="2" id="KW-0812">Transmembrane</keyword>
<feature type="domain" description="PAC" evidence="4">
    <location>
        <begin position="426"/>
        <end position="478"/>
    </location>
</feature>
<dbReference type="InterPro" id="IPR000014">
    <property type="entry name" value="PAS"/>
</dbReference>
<evidence type="ECO:0000313" key="7">
    <source>
        <dbReference type="Proteomes" id="UP000501466"/>
    </source>
</evidence>
<dbReference type="SUPFAM" id="SSF55073">
    <property type="entry name" value="Nucleotide cyclase"/>
    <property type="match status" value="1"/>
</dbReference>
<dbReference type="InterPro" id="IPR043128">
    <property type="entry name" value="Rev_trsase/Diguanyl_cyclase"/>
</dbReference>
<dbReference type="SMART" id="SM00267">
    <property type="entry name" value="GGDEF"/>
    <property type="match status" value="1"/>
</dbReference>
<keyword evidence="2" id="KW-1133">Transmembrane helix</keyword>
<dbReference type="Proteomes" id="UP000501466">
    <property type="component" value="Chromosome"/>
</dbReference>
<evidence type="ECO:0000256" key="1">
    <source>
        <dbReference type="ARBA" id="ARBA00001946"/>
    </source>
</evidence>
<reference evidence="7" key="1">
    <citation type="submission" date="2019-11" db="EMBL/GenBank/DDBJ databases">
        <title>Isolation and characterization of two novel species in the genus Thiomicrorhabdus.</title>
        <authorList>
            <person name="Mochizuki J."/>
            <person name="Kojima H."/>
            <person name="Fukui M."/>
        </authorList>
    </citation>
    <scope>NUCLEOTIDE SEQUENCE [LARGE SCALE GENOMIC DNA]</scope>
    <source>
        <strain evidence="7">AkT22</strain>
    </source>
</reference>
<dbReference type="InterPro" id="IPR029787">
    <property type="entry name" value="Nucleotide_cyclase"/>
</dbReference>
<dbReference type="Pfam" id="PF13426">
    <property type="entry name" value="PAS_9"/>
    <property type="match status" value="1"/>
</dbReference>
<dbReference type="Gene3D" id="3.30.450.20">
    <property type="entry name" value="PAS domain"/>
    <property type="match status" value="1"/>
</dbReference>
<gene>
    <name evidence="6" type="ORF">THMIRHAT_13690</name>
</gene>
<dbReference type="Pfam" id="PF00990">
    <property type="entry name" value="GGDEF"/>
    <property type="match status" value="1"/>
</dbReference>
<dbReference type="CDD" id="cd01949">
    <property type="entry name" value="GGDEF"/>
    <property type="match status" value="1"/>
</dbReference>
<dbReference type="SMART" id="SM00062">
    <property type="entry name" value="PBPb"/>
    <property type="match status" value="1"/>
</dbReference>
<dbReference type="EMBL" id="AP021888">
    <property type="protein sequence ID" value="BBP43623.1"/>
    <property type="molecule type" value="Genomic_DNA"/>
</dbReference>
<dbReference type="KEGG" id="tzo:THMIRHAT_13690"/>
<dbReference type="PANTHER" id="PTHR46663:SF3">
    <property type="entry name" value="SLL0267 PROTEIN"/>
    <property type="match status" value="1"/>
</dbReference>
<dbReference type="InterPro" id="IPR035965">
    <property type="entry name" value="PAS-like_dom_sf"/>
</dbReference>
<dbReference type="PANTHER" id="PTHR46663">
    <property type="entry name" value="DIGUANYLATE CYCLASE DGCT-RELATED"/>
    <property type="match status" value="1"/>
</dbReference>
<dbReference type="SUPFAM" id="SSF55785">
    <property type="entry name" value="PYP-like sensor domain (PAS domain)"/>
    <property type="match status" value="1"/>
</dbReference>
<feature type="domain" description="PAS" evidence="3">
    <location>
        <begin position="352"/>
        <end position="399"/>
    </location>
</feature>
<dbReference type="Gene3D" id="3.30.70.270">
    <property type="match status" value="1"/>
</dbReference>
<feature type="transmembrane region" description="Helical" evidence="2">
    <location>
        <begin position="317"/>
        <end position="338"/>
    </location>
</feature>
<accession>A0A6F8PNC7</accession>
<feature type="domain" description="GGDEF" evidence="5">
    <location>
        <begin position="510"/>
        <end position="648"/>
    </location>
</feature>
<organism evidence="6 7">
    <name type="scientific">Thiosulfativibrio zosterae</name>
    <dbReference type="NCBI Taxonomy" id="2675053"/>
    <lineage>
        <taxon>Bacteria</taxon>
        <taxon>Pseudomonadati</taxon>
        <taxon>Pseudomonadota</taxon>
        <taxon>Gammaproteobacteria</taxon>
        <taxon>Thiotrichales</taxon>
        <taxon>Piscirickettsiaceae</taxon>
        <taxon>Thiosulfativibrio</taxon>
    </lineage>
</organism>
<keyword evidence="2" id="KW-0472">Membrane</keyword>
<dbReference type="AlphaFoldDB" id="A0A6F8PNC7"/>
<sequence length="656" mass="74464">MSKSHINYYWILVLLLSQFWAMSAWAKTDYTIGILAFRPAEVVKATWQPLVDELQEKIPNARFSLVPYNYPDLEKAVNNKSIDFVFTNSANYIFLQHFHPRMTPLVSLINQYQNQPLYGFGGVVVVRADSNIRFLNDLKNKTIVAPNTHSLGGYMMQVFELLKAGVPTNQYQVNTVGMPHDKSIKTLLDGKADAAFVRTGVLEQLFASGALKPNQVRALPNLQEAQFPLKISTEIYPEWPFVAMPHIDEKLASQVASVLLSIPQQGELAKKLGIFGFKIPSDYQPVRQILQALRAEPYNTTPTFTLEDIWFKFHTSILTISALSLVVLVLVGLLFNTYRKLLKSHQKLKENAEELQLTALSFNSYQPILITNDKKEIIKINKAFTETFGYTEKEVIGQNPSIFASREHKPNFYKNIWEQVEINGFWRGEIWDRKKSGELFPVSSTITAIKDPTGKVTHYHASYLDITFDKALEEHYKNLALTDPLTKLANRTLLKDRIEHAIASAKRYKTIYALVFIDLDNFKVLNDNYGHHLGDLLLKEIANRLTHNVRDLDTVARLGGDEFVLLLESLSTSPEEAYEFAAEIVGKVQQAILVPYLLDELSYEASASFGITLFSDQISNETLIMKQADTAMYQAKNAGKNTISFYPYNSNEESFS</sequence>
<proteinExistence type="predicted"/>
<evidence type="ECO:0008006" key="8">
    <source>
        <dbReference type="Google" id="ProtNLM"/>
    </source>
</evidence>
<dbReference type="InterPro" id="IPR000160">
    <property type="entry name" value="GGDEF_dom"/>
</dbReference>
<dbReference type="InterPro" id="IPR001638">
    <property type="entry name" value="Solute-binding_3/MltF_N"/>
</dbReference>
<dbReference type="SMART" id="SM00091">
    <property type="entry name" value="PAS"/>
    <property type="match status" value="1"/>
</dbReference>